<dbReference type="RefSeq" id="WP_128386373.1">
    <property type="nucleotide sequence ID" value="NZ_CP035037.1"/>
</dbReference>
<protein>
    <recommendedName>
        <fullName evidence="3">Bacterial EndoU nuclease domain-containing protein</fullName>
    </recommendedName>
</protein>
<sequence>MSAIGKLSRSQQSAARMAKDQLTKFWGLYGNLPAEELRDALLTFVPALGERYGDLAAAAAADWYEETVLAATGKPGAAVLAEVESDALVEAVRWAADDLYHGDPVDTWRKLEKSLQRHVKNASRGTVQRSATRSGVAFARVPSGARTCAFCEMLASRGFVYGSAELAGSIHRYHDECDCQQVPEFAMNAAERAAHDARVAEMYDRYSAARAEVEADGLALSEGNILQRLRDMHPDRYTDGASVPSILRSIDQGWPATVRPLTPRNWGHILKRHLNGGGAIDTFPETFTPYDIAKVIRETAAHPDARLPHPNPKFEGVENLHKVIDGQLYIVGVKHRGDLDGVLTAFPPSPSSPIMEAWRSWQNRK</sequence>
<keyword evidence="2" id="KW-1185">Reference proteome</keyword>
<name>A0ABX5QDU5_9MICO</name>
<dbReference type="Proteomes" id="UP000285768">
    <property type="component" value="Chromosome"/>
</dbReference>
<dbReference type="EMBL" id="CP035037">
    <property type="protein sequence ID" value="QAB17124.1"/>
    <property type="molecule type" value="Genomic_DNA"/>
</dbReference>
<gene>
    <name evidence="1" type="ORF">Leucomu_03585</name>
</gene>
<organism evidence="1 2">
    <name type="scientific">Leucobacter muris</name>
    <dbReference type="NCBI Taxonomy" id="1935379"/>
    <lineage>
        <taxon>Bacteria</taxon>
        <taxon>Bacillati</taxon>
        <taxon>Actinomycetota</taxon>
        <taxon>Actinomycetes</taxon>
        <taxon>Micrococcales</taxon>
        <taxon>Microbacteriaceae</taxon>
        <taxon>Leucobacter</taxon>
    </lineage>
</organism>
<evidence type="ECO:0000313" key="2">
    <source>
        <dbReference type="Proteomes" id="UP000285768"/>
    </source>
</evidence>
<evidence type="ECO:0008006" key="3">
    <source>
        <dbReference type="Google" id="ProtNLM"/>
    </source>
</evidence>
<accession>A0ABX5QDU5</accession>
<dbReference type="Pfam" id="PF25310">
    <property type="entry name" value="VG15"/>
    <property type="match status" value="1"/>
</dbReference>
<proteinExistence type="predicted"/>
<dbReference type="InterPro" id="IPR057369">
    <property type="entry name" value="VG15"/>
</dbReference>
<reference evidence="1 2" key="1">
    <citation type="submission" date="2019-01" db="EMBL/GenBank/DDBJ databases">
        <title>Leucobacter muris sp. nov. isolated from the nose of a laboratory mouse.</title>
        <authorList>
            <person name="Benga L."/>
            <person name="Sproeer C."/>
            <person name="Schumann P."/>
            <person name="Verbarg S."/>
            <person name="Bunk B."/>
            <person name="Engelhardt E."/>
            <person name="Benten P.M."/>
            <person name="Sager M."/>
        </authorList>
    </citation>
    <scope>NUCLEOTIDE SEQUENCE [LARGE SCALE GENOMIC DNA]</scope>
    <source>
        <strain evidence="1 2">DSM 101948</strain>
    </source>
</reference>
<evidence type="ECO:0000313" key="1">
    <source>
        <dbReference type="EMBL" id="QAB17124.1"/>
    </source>
</evidence>